<keyword evidence="7" id="KW-0574">Periplasm</keyword>
<protein>
    <recommendedName>
        <fullName evidence="3">High-affinity zinc uptake system protein ZnuA</fullName>
    </recommendedName>
</protein>
<evidence type="ECO:0000256" key="6">
    <source>
        <dbReference type="ARBA" id="ARBA00022729"/>
    </source>
</evidence>
<dbReference type="FunCoup" id="A0A6G9IA26">
    <property type="interactions" value="193"/>
</dbReference>
<evidence type="ECO:0000256" key="2">
    <source>
        <dbReference type="ARBA" id="ARBA00011028"/>
    </source>
</evidence>
<accession>A0A6G9IA26</accession>
<dbReference type="GO" id="GO:0042597">
    <property type="term" value="C:periplasmic space"/>
    <property type="evidence" value="ECO:0007669"/>
    <property type="project" value="UniProtKB-SubCell"/>
</dbReference>
<keyword evidence="11" id="KW-1015">Disulfide bond</keyword>
<evidence type="ECO:0000256" key="7">
    <source>
        <dbReference type="ARBA" id="ARBA00022764"/>
    </source>
</evidence>
<keyword evidence="10" id="KW-0406">Ion transport</keyword>
<reference evidence="15 16" key="1">
    <citation type="submission" date="2020-03" db="EMBL/GenBank/DDBJ databases">
        <title>Complete genome sequence of Orbus sp. IPMB12 (BCRC 80908).</title>
        <authorList>
            <person name="Lo W.-S."/>
            <person name="Chang T.-H."/>
            <person name="Kuo C.-H."/>
        </authorList>
    </citation>
    <scope>NUCLEOTIDE SEQUENCE [LARGE SCALE GENOMIC DNA]</scope>
    <source>
        <strain evidence="15 16">IPMB12</strain>
    </source>
</reference>
<dbReference type="InterPro" id="IPR050492">
    <property type="entry name" value="Bact_metal-bind_prot9"/>
</dbReference>
<dbReference type="FunFam" id="3.40.50.1980:FF:000028">
    <property type="entry name" value="High-affinity zinc uptake system protein znuA"/>
    <property type="match status" value="1"/>
</dbReference>
<dbReference type="InterPro" id="IPR006127">
    <property type="entry name" value="ZnuA-like"/>
</dbReference>
<evidence type="ECO:0000256" key="10">
    <source>
        <dbReference type="ARBA" id="ARBA00023065"/>
    </source>
</evidence>
<gene>
    <name evidence="15" type="primary">znuA</name>
    <name evidence="15" type="ORF">IPMB12_04985</name>
</gene>
<dbReference type="PANTHER" id="PTHR42953">
    <property type="entry name" value="HIGH-AFFINITY ZINC UPTAKE SYSTEM PROTEIN ZNUA-RELATED"/>
    <property type="match status" value="1"/>
</dbReference>
<dbReference type="GO" id="GO:0006829">
    <property type="term" value="P:zinc ion transport"/>
    <property type="evidence" value="ECO:0007669"/>
    <property type="project" value="UniProtKB-KW"/>
</dbReference>
<evidence type="ECO:0000256" key="8">
    <source>
        <dbReference type="ARBA" id="ARBA00022833"/>
    </source>
</evidence>
<dbReference type="PRINTS" id="PR00690">
    <property type="entry name" value="ADHESNFAMILY"/>
</dbReference>
<sequence>MEKNNFSKYLFLLGKILFIHLTFSAFSINAQAKIISSIKPVGFITEAIAYDVVETDILLPDGASPHSYALRPLDVQKIKSADLVIWIGKDLETFLPNILKNVDDREQLQLFGVKGVEALLYSDEDEHDHEHENEESEHEHEHDHEHGEFDTHIWLSPEIAKAVAVAIHERLLILFPDKKVQLDANLSSFLSQVTETEQVIAKKLISVQNSGYFVFHDAYGYFERQFGLKHLGHFTLNPEIQPGVQKVYQIKQQLLKEQAVCVFREPQFNPAIIDKVISGTHVRSGILDPLGMDIPVSKDAYTHFLNTLTQQWLNCLNDKE</sequence>
<evidence type="ECO:0000256" key="9">
    <source>
        <dbReference type="ARBA" id="ARBA00022906"/>
    </source>
</evidence>
<dbReference type="CDD" id="cd01019">
    <property type="entry name" value="ZnuA"/>
    <property type="match status" value="1"/>
</dbReference>
<dbReference type="GO" id="GO:0007155">
    <property type="term" value="P:cell adhesion"/>
    <property type="evidence" value="ECO:0007669"/>
    <property type="project" value="InterPro"/>
</dbReference>
<keyword evidence="5" id="KW-0479">Metal-binding</keyword>
<organism evidence="15 16">
    <name type="scientific">Zophobihabitans entericus</name>
    <dbReference type="NCBI Taxonomy" id="1635327"/>
    <lineage>
        <taxon>Bacteria</taxon>
        <taxon>Pseudomonadati</taxon>
        <taxon>Pseudomonadota</taxon>
        <taxon>Gammaproteobacteria</taxon>
        <taxon>Orbales</taxon>
        <taxon>Orbaceae</taxon>
        <taxon>Zophobihabitans</taxon>
    </lineage>
</organism>
<keyword evidence="16" id="KW-1185">Reference proteome</keyword>
<evidence type="ECO:0000313" key="15">
    <source>
        <dbReference type="EMBL" id="QIQ21085.1"/>
    </source>
</evidence>
<dbReference type="KEGG" id="orb:IPMB12_04985"/>
<keyword evidence="6" id="KW-0732">Signal</keyword>
<comment type="similarity">
    <text evidence="2 13">Belongs to the bacterial solute-binding protein 9 family.</text>
</comment>
<dbReference type="NCBIfam" id="NF007091">
    <property type="entry name" value="PRK09545.1"/>
    <property type="match status" value="1"/>
</dbReference>
<evidence type="ECO:0000256" key="11">
    <source>
        <dbReference type="ARBA" id="ARBA00023157"/>
    </source>
</evidence>
<dbReference type="SUPFAM" id="SSF53807">
    <property type="entry name" value="Helical backbone' metal receptor"/>
    <property type="match status" value="1"/>
</dbReference>
<evidence type="ECO:0000256" key="13">
    <source>
        <dbReference type="RuleBase" id="RU003512"/>
    </source>
</evidence>
<evidence type="ECO:0000256" key="5">
    <source>
        <dbReference type="ARBA" id="ARBA00022723"/>
    </source>
</evidence>
<name>A0A6G9IA26_9GAMM</name>
<feature type="region of interest" description="Disordered" evidence="14">
    <location>
        <begin position="124"/>
        <end position="147"/>
    </location>
</feature>
<comment type="function">
    <text evidence="12">Part of the ATP-binding cassette (ABC) transport system ZnuABC involved in zinc import. Binds zinc with high affinity and specificity and delivers it to the membrane permease for translocation into the cytoplasm.</text>
</comment>
<dbReference type="InterPro" id="IPR035520">
    <property type="entry name" value="ZnuA"/>
</dbReference>
<dbReference type="AlphaFoldDB" id="A0A6G9IA26"/>
<comment type="subcellular location">
    <subcellularLocation>
        <location evidence="1">Periplasm</location>
    </subcellularLocation>
</comment>
<evidence type="ECO:0000256" key="4">
    <source>
        <dbReference type="ARBA" id="ARBA00022448"/>
    </source>
</evidence>
<keyword evidence="8" id="KW-0862">Zinc</keyword>
<dbReference type="EMBL" id="CP050253">
    <property type="protein sequence ID" value="QIQ21085.1"/>
    <property type="molecule type" value="Genomic_DNA"/>
</dbReference>
<keyword evidence="4 13" id="KW-0813">Transport</keyword>
<evidence type="ECO:0000256" key="14">
    <source>
        <dbReference type="SAM" id="MobiDB-lite"/>
    </source>
</evidence>
<evidence type="ECO:0000256" key="1">
    <source>
        <dbReference type="ARBA" id="ARBA00004418"/>
    </source>
</evidence>
<dbReference type="PANTHER" id="PTHR42953:SF3">
    <property type="entry name" value="HIGH-AFFINITY ZINC UPTAKE SYSTEM PROTEIN ZNUA"/>
    <property type="match status" value="1"/>
</dbReference>
<evidence type="ECO:0000256" key="3">
    <source>
        <dbReference type="ARBA" id="ARBA00015915"/>
    </source>
</evidence>
<dbReference type="InParanoid" id="A0A6G9IA26"/>
<dbReference type="Proteomes" id="UP000501168">
    <property type="component" value="Chromosome"/>
</dbReference>
<evidence type="ECO:0000256" key="12">
    <source>
        <dbReference type="ARBA" id="ARBA00045516"/>
    </source>
</evidence>
<evidence type="ECO:0000313" key="16">
    <source>
        <dbReference type="Proteomes" id="UP000501168"/>
    </source>
</evidence>
<dbReference type="Pfam" id="PF01297">
    <property type="entry name" value="ZnuA"/>
    <property type="match status" value="1"/>
</dbReference>
<dbReference type="Gene3D" id="3.40.50.1980">
    <property type="entry name" value="Nitrogenase molybdenum iron protein domain"/>
    <property type="match status" value="2"/>
</dbReference>
<proteinExistence type="inferred from homology"/>
<dbReference type="FunFam" id="3.40.50.1980:FF:000006">
    <property type="entry name" value="Zinc ABC transporter substrate-binding protein ZnuA"/>
    <property type="match status" value="1"/>
</dbReference>
<dbReference type="GO" id="GO:0046872">
    <property type="term" value="F:metal ion binding"/>
    <property type="evidence" value="ECO:0007669"/>
    <property type="project" value="UniProtKB-KW"/>
</dbReference>
<keyword evidence="9" id="KW-0864">Zinc transport</keyword>
<feature type="compositionally biased region" description="Basic and acidic residues" evidence="14">
    <location>
        <begin position="128"/>
        <end position="147"/>
    </location>
</feature>
<dbReference type="InterPro" id="IPR006128">
    <property type="entry name" value="Lipoprotein_PsaA-like"/>
</dbReference>